<evidence type="ECO:0000313" key="1">
    <source>
        <dbReference type="EMBL" id="EKN15989.1"/>
    </source>
</evidence>
<gene>
    <name evidence="1" type="ORF">HMPREF1060_00627</name>
</gene>
<evidence type="ECO:0000313" key="2">
    <source>
        <dbReference type="Proteomes" id="UP000006271"/>
    </source>
</evidence>
<dbReference type="HOGENOM" id="CLU_2900106_0_0_10"/>
<accession>K5ZJT5</accession>
<name>K5ZJT5_9BACT</name>
<protein>
    <submittedName>
        <fullName evidence="1">Uncharacterized protein</fullName>
    </submittedName>
</protein>
<dbReference type="EMBL" id="AGZQ01000002">
    <property type="protein sequence ID" value="EKN15989.1"/>
    <property type="molecule type" value="Genomic_DNA"/>
</dbReference>
<reference evidence="1 2" key="1">
    <citation type="submission" date="2012-02" db="EMBL/GenBank/DDBJ databases">
        <title>The Genome Sequence of Parabacteroides merdae CL03T12C32.</title>
        <authorList>
            <consortium name="The Broad Institute Genome Sequencing Platform"/>
            <person name="Earl A."/>
            <person name="Ward D."/>
            <person name="Feldgarden M."/>
            <person name="Gevers D."/>
            <person name="Zitomersky N.L."/>
            <person name="Coyne M.J."/>
            <person name="Comstock L.E."/>
            <person name="Young S.K."/>
            <person name="Zeng Q."/>
            <person name="Gargeya S."/>
            <person name="Fitzgerald M."/>
            <person name="Haas B."/>
            <person name="Abouelleil A."/>
            <person name="Alvarado L."/>
            <person name="Arachchi H.M."/>
            <person name="Berlin A."/>
            <person name="Chapman S.B."/>
            <person name="Gearin G."/>
            <person name="Goldberg J."/>
            <person name="Griggs A."/>
            <person name="Gujja S."/>
            <person name="Hansen M."/>
            <person name="Heiman D."/>
            <person name="Howarth C."/>
            <person name="Larimer J."/>
            <person name="Lui A."/>
            <person name="MacDonald P.J.P."/>
            <person name="McCowen C."/>
            <person name="Montmayeur A."/>
            <person name="Murphy C."/>
            <person name="Neiman D."/>
            <person name="Pearson M."/>
            <person name="Priest M."/>
            <person name="Roberts A."/>
            <person name="Saif S."/>
            <person name="Shea T."/>
            <person name="Sisk P."/>
            <person name="Stolte C."/>
            <person name="Sykes S."/>
            <person name="Wortman J."/>
            <person name="Nusbaum C."/>
            <person name="Birren B."/>
        </authorList>
    </citation>
    <scope>NUCLEOTIDE SEQUENCE [LARGE SCALE GENOMIC DNA]</scope>
    <source>
        <strain evidence="1 2">CL03T12C32</strain>
    </source>
</reference>
<comment type="caution">
    <text evidence="1">The sequence shown here is derived from an EMBL/GenBank/DDBJ whole genome shotgun (WGS) entry which is preliminary data.</text>
</comment>
<dbReference type="Proteomes" id="UP000006271">
    <property type="component" value="Unassembled WGS sequence"/>
</dbReference>
<organism evidence="1 2">
    <name type="scientific">Parabacteroides merdae CL03T12C32</name>
    <dbReference type="NCBI Taxonomy" id="999420"/>
    <lineage>
        <taxon>Bacteria</taxon>
        <taxon>Pseudomonadati</taxon>
        <taxon>Bacteroidota</taxon>
        <taxon>Bacteroidia</taxon>
        <taxon>Bacteroidales</taxon>
        <taxon>Tannerellaceae</taxon>
        <taxon>Parabacteroides</taxon>
    </lineage>
</organism>
<proteinExistence type="predicted"/>
<dbReference type="AlphaFoldDB" id="K5ZJT5"/>
<sequence length="62" mass="7114">MKYQQIDTTQEAVMVALRKKGVNVLMSSTLSPNYELDTSLYSRLQNMLNDIIKMETKEQGSE</sequence>